<dbReference type="AlphaFoldDB" id="A0A380MYL2"/>
<comment type="similarity">
    <text evidence="1">Belongs to the N(4)/N(6)-methyltransferase family.</text>
</comment>
<dbReference type="GO" id="GO:0032259">
    <property type="term" value="P:methylation"/>
    <property type="evidence" value="ECO:0007669"/>
    <property type="project" value="UniProtKB-KW"/>
</dbReference>
<reference evidence="6 7" key="1">
    <citation type="submission" date="2018-06" db="EMBL/GenBank/DDBJ databases">
        <authorList>
            <consortium name="Pathogen Informatics"/>
            <person name="Doyle S."/>
        </authorList>
    </citation>
    <scope>NUCLEOTIDE SEQUENCE [LARGE SCALE GENOMIC DNA]</scope>
    <source>
        <strain evidence="6 7">NCTC13337</strain>
    </source>
</reference>
<feature type="domain" description="DNA methylase N-4/N-6" evidence="5">
    <location>
        <begin position="485"/>
        <end position="800"/>
    </location>
</feature>
<dbReference type="GO" id="GO:0008170">
    <property type="term" value="F:N-methyltransferase activity"/>
    <property type="evidence" value="ECO:0007669"/>
    <property type="project" value="InterPro"/>
</dbReference>
<dbReference type="OrthoDB" id="9816043at2"/>
<dbReference type="InterPro" id="IPR029063">
    <property type="entry name" value="SAM-dependent_MTases_sf"/>
</dbReference>
<keyword evidence="7" id="KW-1185">Reference proteome</keyword>
<dbReference type="EMBL" id="UHIC01000001">
    <property type="protein sequence ID" value="SUO97378.1"/>
    <property type="molecule type" value="Genomic_DNA"/>
</dbReference>
<feature type="coiled-coil region" evidence="4">
    <location>
        <begin position="54"/>
        <end position="81"/>
    </location>
</feature>
<keyword evidence="4" id="KW-0175">Coiled coil</keyword>
<dbReference type="Pfam" id="PF01555">
    <property type="entry name" value="N6_N4_Mtase"/>
    <property type="match status" value="1"/>
</dbReference>
<gene>
    <name evidence="6" type="ORF">NCTC13337_02402</name>
</gene>
<keyword evidence="2 6" id="KW-0489">Methyltransferase</keyword>
<name>A0A380MYL2_9GAMM</name>
<accession>A0A380MYL2</accession>
<evidence type="ECO:0000259" key="5">
    <source>
        <dbReference type="Pfam" id="PF01555"/>
    </source>
</evidence>
<dbReference type="InterPro" id="IPR002941">
    <property type="entry name" value="DNA_methylase_N4/N6"/>
</dbReference>
<evidence type="ECO:0000256" key="2">
    <source>
        <dbReference type="ARBA" id="ARBA00022603"/>
    </source>
</evidence>
<dbReference type="PROSITE" id="PS00092">
    <property type="entry name" value="N6_MTASE"/>
    <property type="match status" value="1"/>
</dbReference>
<proteinExistence type="inferred from homology"/>
<evidence type="ECO:0000256" key="1">
    <source>
        <dbReference type="ARBA" id="ARBA00006594"/>
    </source>
</evidence>
<evidence type="ECO:0000313" key="7">
    <source>
        <dbReference type="Proteomes" id="UP000254601"/>
    </source>
</evidence>
<dbReference type="InterPro" id="IPR002052">
    <property type="entry name" value="DNA_methylase_N6_adenine_CS"/>
</dbReference>
<dbReference type="RefSeq" id="WP_072576509.1">
    <property type="nucleotide sequence ID" value="NZ_LWHB01000078.1"/>
</dbReference>
<organism evidence="6 7">
    <name type="scientific">Suttonella ornithocola</name>
    <dbReference type="NCBI Taxonomy" id="279832"/>
    <lineage>
        <taxon>Bacteria</taxon>
        <taxon>Pseudomonadati</taxon>
        <taxon>Pseudomonadota</taxon>
        <taxon>Gammaproteobacteria</taxon>
        <taxon>Cardiobacteriales</taxon>
        <taxon>Cardiobacteriaceae</taxon>
        <taxon>Suttonella</taxon>
    </lineage>
</organism>
<evidence type="ECO:0000256" key="4">
    <source>
        <dbReference type="SAM" id="Coils"/>
    </source>
</evidence>
<dbReference type="SUPFAM" id="SSF53335">
    <property type="entry name" value="S-adenosyl-L-methionine-dependent methyltransferases"/>
    <property type="match status" value="1"/>
</dbReference>
<dbReference type="Gene3D" id="3.40.50.150">
    <property type="entry name" value="Vaccinia Virus protein VP39"/>
    <property type="match status" value="1"/>
</dbReference>
<sequence>MTALTELTQKLKEIFQIDRADLDFGIYRILNSRSQEIERYLTYTLPEKVTAAFSTANQDEVQALEQALEKLKTTLSEAGVSPEASPKYQEINEKIQAAQKGSANSEAAVFSHLLTFFSRYYEDGDFISQRRYKGDTYAIPYNGEEVMLYWANKDQYYTKSGENFSNYRFTLDDGREVFFRLIAADTAKDNRKDNDGKRVFTLVTARTIEKEDEEGEIYEEEILPFIINNNGQQLQIHFEYQLADKKDKQENNNQTALAILKSDLPAEWQAVWQKAPTDKNPNRTLLEKHLNDYTQKNTADYFIHKDLGGFLRRELDFYIKNEVMHLDNIQEADSFAHIEHHLRQIQTLRSIAHELIDFLAQLENFQKKLWLKKKFVAQTHWLITLDNVPEAFYQDICQNHKQHDAWQQLFALENIPTNMAKFTAFAKEHRHLVIDTSLYPPSFQAALLSQISDAQPLDDITDGLLIHADNFQALNLLQARYREQVKCIYIDPPYNTDSSAILYKNGYKHSSWLSLIERGLLLSKELQRGDSFCFIAIDDLELFRLNQMANNIFGESNFISNVSVIHKPEGRNQEKFFGTSIEYMLVYAKNKSQADFYNVILDKEQKQSFDLSDEQGLYKRKNFIRLTDGKYALREAKPEFYYPIYVSNDLSHIDIVPFENSTAVFPITDNQVERTWKTKPDTFMEYHKKGNIEVIKEGNKIVIYEKLRENQVIKTHWNKKEYHAYHYGTKLLENIFGRKEFSFPKSIALVKDTLTLCTKFNEVILDYFAGSGTTAHAVINLNREDNGKRKYILVEQGEYFNTVLKPRIEKVIYSENWKNGKPVADKEKGYNGVSQIVKVLKLESYEDTLNNLVLKGQQDLLSGLPESVREDYLLHYMLDTQSKDSLLNTDDFRRPFAYRLNIATDSAGAYQPCTVDLVETFNYLLGLQVHHINDQREKQHFVTVEGVLPSGERCLVFWRDVEKVDAKALQKHFDKLNIQPQSSQYDVVYVNGDHHIATIWQGDNDTATKTLKLRPIEPTFLSLMFAEENV</sequence>
<evidence type="ECO:0000256" key="3">
    <source>
        <dbReference type="ARBA" id="ARBA00022679"/>
    </source>
</evidence>
<dbReference type="InterPro" id="IPR001091">
    <property type="entry name" value="RM_Methyltransferase"/>
</dbReference>
<dbReference type="GO" id="GO:0003677">
    <property type="term" value="F:DNA binding"/>
    <property type="evidence" value="ECO:0007669"/>
    <property type="project" value="InterPro"/>
</dbReference>
<protein>
    <submittedName>
        <fullName evidence="6">Adenine specific DNA methylase Mod</fullName>
    </submittedName>
</protein>
<keyword evidence="3" id="KW-0808">Transferase</keyword>
<dbReference type="PRINTS" id="PR00508">
    <property type="entry name" value="S21N4MTFRASE"/>
</dbReference>
<dbReference type="Proteomes" id="UP000254601">
    <property type="component" value="Unassembled WGS sequence"/>
</dbReference>
<evidence type="ECO:0000313" key="6">
    <source>
        <dbReference type="EMBL" id="SUO97378.1"/>
    </source>
</evidence>